<keyword evidence="9" id="KW-0012">Acyltransferase</keyword>
<dbReference type="RefSeq" id="XP_068352596.1">
    <property type="nucleotide sequence ID" value="XM_068494262.1"/>
</dbReference>
<keyword evidence="7" id="KW-0808">Transferase</keyword>
<evidence type="ECO:0000313" key="15">
    <source>
        <dbReference type="Proteomes" id="UP000179807"/>
    </source>
</evidence>
<evidence type="ECO:0000256" key="6">
    <source>
        <dbReference type="ARBA" id="ARBA00022490"/>
    </source>
</evidence>
<dbReference type="InterPro" id="IPR016181">
    <property type="entry name" value="Acyl_CoA_acyltransferase"/>
</dbReference>
<keyword evidence="12" id="KW-0175">Coiled coil</keyword>
<gene>
    <name evidence="14" type="primary">naa40</name>
    <name evidence="14" type="ORF">TRFO_08398</name>
</gene>
<dbReference type="GO" id="GO:1990189">
    <property type="term" value="F:protein N-terminal-serine acetyltransferase activity"/>
    <property type="evidence" value="ECO:0007669"/>
    <property type="project" value="UniProtKB-EC"/>
</dbReference>
<proteinExistence type="inferred from homology"/>
<dbReference type="VEuPathDB" id="TrichDB:TRFO_08398"/>
<keyword evidence="8" id="KW-0539">Nucleus</keyword>
<dbReference type="InterPro" id="IPR039949">
    <property type="entry name" value="NAA40"/>
</dbReference>
<evidence type="ECO:0000256" key="8">
    <source>
        <dbReference type="ARBA" id="ARBA00023242"/>
    </source>
</evidence>
<keyword evidence="6" id="KW-0963">Cytoplasm</keyword>
<dbReference type="PROSITE" id="PS51186">
    <property type="entry name" value="GNAT"/>
    <property type="match status" value="1"/>
</dbReference>
<protein>
    <recommendedName>
        <fullName evidence="5">N-alpha-acetyltransferase 40</fullName>
        <ecNumber evidence="4">2.3.1.257</ecNumber>
    </recommendedName>
</protein>
<evidence type="ECO:0000256" key="5">
    <source>
        <dbReference type="ARBA" id="ARBA00015043"/>
    </source>
</evidence>
<evidence type="ECO:0000256" key="7">
    <source>
        <dbReference type="ARBA" id="ARBA00022679"/>
    </source>
</evidence>
<evidence type="ECO:0000256" key="1">
    <source>
        <dbReference type="ARBA" id="ARBA00004123"/>
    </source>
</evidence>
<keyword evidence="15" id="KW-1185">Reference proteome</keyword>
<comment type="caution">
    <text evidence="14">The sequence shown here is derived from an EMBL/GenBank/DDBJ whole genome shotgun (WGS) entry which is preliminary data.</text>
</comment>
<organism evidence="14 15">
    <name type="scientific">Tritrichomonas foetus</name>
    <dbReference type="NCBI Taxonomy" id="1144522"/>
    <lineage>
        <taxon>Eukaryota</taxon>
        <taxon>Metamonada</taxon>
        <taxon>Parabasalia</taxon>
        <taxon>Tritrichomonadida</taxon>
        <taxon>Tritrichomonadidae</taxon>
        <taxon>Tritrichomonas</taxon>
    </lineage>
</organism>
<accession>A0A1J4JPL8</accession>
<dbReference type="PANTHER" id="PTHR20531">
    <property type="entry name" value="N-ALPHA-ACETYLTRANSFERASE 40"/>
    <property type="match status" value="1"/>
</dbReference>
<reference evidence="14" key="1">
    <citation type="submission" date="2016-10" db="EMBL/GenBank/DDBJ databases">
        <authorList>
            <person name="Benchimol M."/>
            <person name="Almeida L.G."/>
            <person name="Vasconcelos A.T."/>
            <person name="Perreira-Neves A."/>
            <person name="Rosa I.A."/>
            <person name="Tasca T."/>
            <person name="Bogo M.R."/>
            <person name="de Souza W."/>
        </authorList>
    </citation>
    <scope>NUCLEOTIDE SEQUENCE [LARGE SCALE GENOMIC DNA]</scope>
    <source>
        <strain evidence="14">K</strain>
    </source>
</reference>
<dbReference type="EMBL" id="MLAK01001004">
    <property type="protein sequence ID" value="OHS99459.1"/>
    <property type="molecule type" value="Genomic_DNA"/>
</dbReference>
<dbReference type="InterPro" id="IPR000182">
    <property type="entry name" value="GNAT_dom"/>
</dbReference>
<dbReference type="OrthoDB" id="424551at2759"/>
<comment type="catalytic activity">
    <reaction evidence="11">
        <text>N-terminal L-seryl-[histone H4] + acetyl-CoA = N-terminal N(alpha)-acetyl-L-seryl-[histone H4] + CoA + H(+)</text>
        <dbReference type="Rhea" id="RHEA:50596"/>
        <dbReference type="Rhea" id="RHEA-COMP:12740"/>
        <dbReference type="Rhea" id="RHEA-COMP:12743"/>
        <dbReference type="ChEBI" id="CHEBI:15378"/>
        <dbReference type="ChEBI" id="CHEBI:57287"/>
        <dbReference type="ChEBI" id="CHEBI:57288"/>
        <dbReference type="ChEBI" id="CHEBI:64738"/>
        <dbReference type="ChEBI" id="CHEBI:83690"/>
        <dbReference type="EC" id="2.3.1.257"/>
    </reaction>
</comment>
<comment type="similarity">
    <text evidence="3">Belongs to the acetyltransferase family. NAA40 subfamily.</text>
</comment>
<name>A0A1J4JPL8_9EUKA</name>
<dbReference type="Proteomes" id="UP000179807">
    <property type="component" value="Unassembled WGS sequence"/>
</dbReference>
<evidence type="ECO:0000256" key="11">
    <source>
        <dbReference type="ARBA" id="ARBA00049524"/>
    </source>
</evidence>
<dbReference type="GO" id="GO:0005634">
    <property type="term" value="C:nucleus"/>
    <property type="evidence" value="ECO:0007669"/>
    <property type="project" value="UniProtKB-SubCell"/>
</dbReference>
<dbReference type="EC" id="2.3.1.257" evidence="4"/>
<evidence type="ECO:0000256" key="12">
    <source>
        <dbReference type="SAM" id="Coils"/>
    </source>
</evidence>
<evidence type="ECO:0000256" key="4">
    <source>
        <dbReference type="ARBA" id="ARBA00012950"/>
    </source>
</evidence>
<comment type="catalytic activity">
    <reaction evidence="10">
        <text>N-terminal L-seryl-[histone H2A] + acetyl-CoA = N-terminal N(alpha)-acetyl-L-seryl-[histone H2A] + CoA + H(+)</text>
        <dbReference type="Rhea" id="RHEA:50600"/>
        <dbReference type="Rhea" id="RHEA-COMP:12742"/>
        <dbReference type="Rhea" id="RHEA-COMP:12744"/>
        <dbReference type="ChEBI" id="CHEBI:15378"/>
        <dbReference type="ChEBI" id="CHEBI:57287"/>
        <dbReference type="ChEBI" id="CHEBI:57288"/>
        <dbReference type="ChEBI" id="CHEBI:64738"/>
        <dbReference type="ChEBI" id="CHEBI:83690"/>
        <dbReference type="EC" id="2.3.1.257"/>
    </reaction>
</comment>
<dbReference type="GeneID" id="94828966"/>
<dbReference type="PANTHER" id="PTHR20531:SF1">
    <property type="entry name" value="N-ALPHA-ACETYLTRANSFERASE 40"/>
    <property type="match status" value="1"/>
</dbReference>
<evidence type="ECO:0000256" key="9">
    <source>
        <dbReference type="ARBA" id="ARBA00023315"/>
    </source>
</evidence>
<dbReference type="GO" id="GO:0010485">
    <property type="term" value="F:histone H4 acetyltransferase activity"/>
    <property type="evidence" value="ECO:0007669"/>
    <property type="project" value="InterPro"/>
</dbReference>
<dbReference type="Gene3D" id="3.40.630.30">
    <property type="match status" value="1"/>
</dbReference>
<dbReference type="GO" id="GO:0043998">
    <property type="term" value="F:histone H2A acetyltransferase activity"/>
    <property type="evidence" value="ECO:0007669"/>
    <property type="project" value="InterPro"/>
</dbReference>
<evidence type="ECO:0000313" key="14">
    <source>
        <dbReference type="EMBL" id="OHS99459.1"/>
    </source>
</evidence>
<evidence type="ECO:0000256" key="2">
    <source>
        <dbReference type="ARBA" id="ARBA00004496"/>
    </source>
</evidence>
<evidence type="ECO:0000259" key="13">
    <source>
        <dbReference type="PROSITE" id="PS51186"/>
    </source>
</evidence>
<dbReference type="CDD" id="cd04301">
    <property type="entry name" value="NAT_SF"/>
    <property type="match status" value="1"/>
</dbReference>
<evidence type="ECO:0000256" key="10">
    <source>
        <dbReference type="ARBA" id="ARBA00047821"/>
    </source>
</evidence>
<dbReference type="AlphaFoldDB" id="A0A1J4JPL8"/>
<dbReference type="Pfam" id="PF00583">
    <property type="entry name" value="Acetyltransf_1"/>
    <property type="match status" value="1"/>
</dbReference>
<sequence length="219" mass="25840">MSKPLTKAQLRKQKIKEETALANEKIKKVKDADENPNNISDLPMFHHFTKNDIIADMKYFVHCPEEYQDWVFDLTKRNMQELYEKTWGWNDNKKRHELFDDLARYLILINADKKPIGFAHIRFEFVRGQTRIYIYEFQVEPEYQGKGVGRFIMNTTEFIALKRGLEAVTLTVFKINEGAYAFYTKMHYIPSETSPSVVDPGHPDAYDYEILTKSLVKKK</sequence>
<evidence type="ECO:0000256" key="3">
    <source>
        <dbReference type="ARBA" id="ARBA00008870"/>
    </source>
</evidence>
<dbReference type="SUPFAM" id="SSF55729">
    <property type="entry name" value="Acyl-CoA N-acyltransferases (Nat)"/>
    <property type="match status" value="1"/>
</dbReference>
<feature type="coiled-coil region" evidence="12">
    <location>
        <begin position="5"/>
        <end position="32"/>
    </location>
</feature>
<comment type="subcellular location">
    <subcellularLocation>
        <location evidence="2">Cytoplasm</location>
    </subcellularLocation>
    <subcellularLocation>
        <location evidence="1">Nucleus</location>
    </subcellularLocation>
</comment>
<dbReference type="GO" id="GO:0005737">
    <property type="term" value="C:cytoplasm"/>
    <property type="evidence" value="ECO:0007669"/>
    <property type="project" value="UniProtKB-SubCell"/>
</dbReference>
<feature type="domain" description="N-acetyltransferase" evidence="13">
    <location>
        <begin position="65"/>
        <end position="213"/>
    </location>
</feature>